<dbReference type="STRING" id="1798371.A2W14_03090"/>
<dbReference type="SUPFAM" id="SSF47384">
    <property type="entry name" value="Homodimeric domain of signal transducing histidine kinase"/>
    <property type="match status" value="1"/>
</dbReference>
<dbReference type="GO" id="GO:0000155">
    <property type="term" value="F:phosphorelay sensor kinase activity"/>
    <property type="evidence" value="ECO:0007669"/>
    <property type="project" value="InterPro"/>
</dbReference>
<dbReference type="GO" id="GO:0005886">
    <property type="term" value="C:plasma membrane"/>
    <property type="evidence" value="ECO:0007669"/>
    <property type="project" value="TreeGrafter"/>
</dbReference>
<keyword evidence="7" id="KW-0472">Membrane</keyword>
<dbReference type="InterPro" id="IPR003594">
    <property type="entry name" value="HATPase_dom"/>
</dbReference>
<dbReference type="CDD" id="cd00082">
    <property type="entry name" value="HisKA"/>
    <property type="match status" value="1"/>
</dbReference>
<dbReference type="PANTHER" id="PTHR45453:SF1">
    <property type="entry name" value="PHOSPHATE REGULON SENSOR PROTEIN PHOR"/>
    <property type="match status" value="1"/>
</dbReference>
<protein>
    <recommendedName>
        <fullName evidence="2">histidine kinase</fullName>
        <ecNumber evidence="2">2.7.13.3</ecNumber>
    </recommendedName>
</protein>
<dbReference type="Gene3D" id="3.30.565.10">
    <property type="entry name" value="Histidine kinase-like ATPase, C-terminal domain"/>
    <property type="match status" value="1"/>
</dbReference>
<dbReference type="InterPro" id="IPR050351">
    <property type="entry name" value="BphY/WalK/GraS-like"/>
</dbReference>
<dbReference type="InterPro" id="IPR004358">
    <property type="entry name" value="Sig_transdc_His_kin-like_C"/>
</dbReference>
<keyword evidence="7" id="KW-1133">Transmembrane helix</keyword>
<dbReference type="EMBL" id="MFJA01000022">
    <property type="protein sequence ID" value="OGG03545.1"/>
    <property type="molecule type" value="Genomic_DNA"/>
</dbReference>
<dbReference type="InterPro" id="IPR005467">
    <property type="entry name" value="His_kinase_dom"/>
</dbReference>
<dbReference type="SMART" id="SM00388">
    <property type="entry name" value="HisKA"/>
    <property type="match status" value="1"/>
</dbReference>
<evidence type="ECO:0000313" key="9">
    <source>
        <dbReference type="EMBL" id="OGG03545.1"/>
    </source>
</evidence>
<keyword evidence="7" id="KW-0812">Transmembrane</keyword>
<evidence type="ECO:0000256" key="4">
    <source>
        <dbReference type="ARBA" id="ARBA00022679"/>
    </source>
</evidence>
<evidence type="ECO:0000256" key="6">
    <source>
        <dbReference type="ARBA" id="ARBA00023012"/>
    </source>
</evidence>
<dbReference type="SUPFAM" id="SSF55874">
    <property type="entry name" value="ATPase domain of HSP90 chaperone/DNA topoisomerase II/histidine kinase"/>
    <property type="match status" value="1"/>
</dbReference>
<sequence length="342" mass="38535">MFENARLKLTAWYLLIIMLICFLFSLVIFRVADRELERIDRRQQALRERFGVEIFRPQFPEGFNVPIDVDDLRGRIILTLIFINSAILIIAGMSGYFLAGQTLTPIKVMVEEQNRFISDASHELRTPITSLKSAMEVHLRDKKLTLPQAKKLIVQNLNDVNRIQSLSDALLKLAQYQKPNSHTVFEKVSLAEIIKTAMLTISPLAKRKQISLKSKISDYHLTGSREGLIDLMVIILDNAVKYTHPKKSITVSSAKTDGNIFIKVEDNGIGIDKKDLPHVFDRFYQATDARSKSTTGGYGLGLSIAKRIVTIHHGSITVLSQKGKGSVFTVHLPLKHSKIENS</sequence>
<dbReference type="AlphaFoldDB" id="A0A1F5YTW8"/>
<evidence type="ECO:0000313" key="10">
    <source>
        <dbReference type="Proteomes" id="UP000176665"/>
    </source>
</evidence>
<dbReference type="Pfam" id="PF02518">
    <property type="entry name" value="HATPase_c"/>
    <property type="match status" value="1"/>
</dbReference>
<dbReference type="Proteomes" id="UP000176665">
    <property type="component" value="Unassembled WGS sequence"/>
</dbReference>
<evidence type="ECO:0000256" key="1">
    <source>
        <dbReference type="ARBA" id="ARBA00000085"/>
    </source>
</evidence>
<evidence type="ECO:0000256" key="2">
    <source>
        <dbReference type="ARBA" id="ARBA00012438"/>
    </source>
</evidence>
<reference evidence="9 10" key="1">
    <citation type="journal article" date="2016" name="Nat. Commun.">
        <title>Thousands of microbial genomes shed light on interconnected biogeochemical processes in an aquifer system.</title>
        <authorList>
            <person name="Anantharaman K."/>
            <person name="Brown C.T."/>
            <person name="Hug L.A."/>
            <person name="Sharon I."/>
            <person name="Castelle C.J."/>
            <person name="Probst A.J."/>
            <person name="Thomas B.C."/>
            <person name="Singh A."/>
            <person name="Wilkins M.J."/>
            <person name="Karaoz U."/>
            <person name="Brodie E.L."/>
            <person name="Williams K.H."/>
            <person name="Hubbard S.S."/>
            <person name="Banfield J.F."/>
        </authorList>
    </citation>
    <scope>NUCLEOTIDE SEQUENCE [LARGE SCALE GENOMIC DNA]</scope>
</reference>
<dbReference type="EC" id="2.7.13.3" evidence="2"/>
<evidence type="ECO:0000256" key="3">
    <source>
        <dbReference type="ARBA" id="ARBA00022553"/>
    </source>
</evidence>
<keyword evidence="5" id="KW-0418">Kinase</keyword>
<dbReference type="Pfam" id="PF00512">
    <property type="entry name" value="HisKA"/>
    <property type="match status" value="1"/>
</dbReference>
<dbReference type="InterPro" id="IPR036097">
    <property type="entry name" value="HisK_dim/P_sf"/>
</dbReference>
<dbReference type="PANTHER" id="PTHR45453">
    <property type="entry name" value="PHOSPHATE REGULON SENSOR PROTEIN PHOR"/>
    <property type="match status" value="1"/>
</dbReference>
<name>A0A1F5YTW8_9BACT</name>
<dbReference type="GO" id="GO:0016036">
    <property type="term" value="P:cellular response to phosphate starvation"/>
    <property type="evidence" value="ECO:0007669"/>
    <property type="project" value="TreeGrafter"/>
</dbReference>
<dbReference type="PROSITE" id="PS50109">
    <property type="entry name" value="HIS_KIN"/>
    <property type="match status" value="1"/>
</dbReference>
<dbReference type="FunFam" id="3.30.565.10:FF:000006">
    <property type="entry name" value="Sensor histidine kinase WalK"/>
    <property type="match status" value="1"/>
</dbReference>
<feature type="transmembrane region" description="Helical" evidence="7">
    <location>
        <begin position="76"/>
        <end position="99"/>
    </location>
</feature>
<dbReference type="InterPro" id="IPR003661">
    <property type="entry name" value="HisK_dim/P_dom"/>
</dbReference>
<accession>A0A1F5YTW8</accession>
<dbReference type="Gene3D" id="1.10.287.130">
    <property type="match status" value="1"/>
</dbReference>
<dbReference type="SMART" id="SM00387">
    <property type="entry name" value="HATPase_c"/>
    <property type="match status" value="1"/>
</dbReference>
<comment type="caution">
    <text evidence="9">The sequence shown here is derived from an EMBL/GenBank/DDBJ whole genome shotgun (WGS) entry which is preliminary data.</text>
</comment>
<evidence type="ECO:0000256" key="5">
    <source>
        <dbReference type="ARBA" id="ARBA00022777"/>
    </source>
</evidence>
<gene>
    <name evidence="9" type="ORF">A2W14_03090</name>
</gene>
<dbReference type="PRINTS" id="PR00344">
    <property type="entry name" value="BCTRLSENSOR"/>
</dbReference>
<keyword evidence="6" id="KW-0902">Two-component regulatory system</keyword>
<evidence type="ECO:0000259" key="8">
    <source>
        <dbReference type="PROSITE" id="PS50109"/>
    </source>
</evidence>
<keyword evidence="3" id="KW-0597">Phosphoprotein</keyword>
<organism evidence="9 10">
    <name type="scientific">Candidatus Gottesmanbacteria bacterium RBG_16_37_8</name>
    <dbReference type="NCBI Taxonomy" id="1798371"/>
    <lineage>
        <taxon>Bacteria</taxon>
        <taxon>Candidatus Gottesmaniibacteriota</taxon>
    </lineage>
</organism>
<feature type="domain" description="Histidine kinase" evidence="8">
    <location>
        <begin position="119"/>
        <end position="336"/>
    </location>
</feature>
<proteinExistence type="predicted"/>
<dbReference type="CDD" id="cd00075">
    <property type="entry name" value="HATPase"/>
    <property type="match status" value="1"/>
</dbReference>
<keyword evidence="4" id="KW-0808">Transferase</keyword>
<comment type="catalytic activity">
    <reaction evidence="1">
        <text>ATP + protein L-histidine = ADP + protein N-phospho-L-histidine.</text>
        <dbReference type="EC" id="2.7.13.3"/>
    </reaction>
</comment>
<feature type="transmembrane region" description="Helical" evidence="7">
    <location>
        <begin position="12"/>
        <end position="32"/>
    </location>
</feature>
<dbReference type="GO" id="GO:0004721">
    <property type="term" value="F:phosphoprotein phosphatase activity"/>
    <property type="evidence" value="ECO:0007669"/>
    <property type="project" value="TreeGrafter"/>
</dbReference>
<evidence type="ECO:0000256" key="7">
    <source>
        <dbReference type="SAM" id="Phobius"/>
    </source>
</evidence>
<dbReference type="InterPro" id="IPR036890">
    <property type="entry name" value="HATPase_C_sf"/>
</dbReference>